<accession>A0A8S5LAL4</accession>
<dbReference type="EMBL" id="BK014664">
    <property type="protein sequence ID" value="DAD66928.1"/>
    <property type="molecule type" value="Genomic_DNA"/>
</dbReference>
<proteinExistence type="predicted"/>
<sequence>MYQKCSSTSRKNNKMVFFLGLVMNINKSTKQRLLKRGVHEKKRYKVHSL</sequence>
<name>A0A8S5LAL4_9CAUD</name>
<protein>
    <submittedName>
        <fullName evidence="1">Uncharacterized protein</fullName>
    </submittedName>
</protein>
<evidence type="ECO:0000313" key="1">
    <source>
        <dbReference type="EMBL" id="DAD66928.1"/>
    </source>
</evidence>
<organism evidence="1">
    <name type="scientific">Siphoviridae sp. ctv2R2</name>
    <dbReference type="NCBI Taxonomy" id="2823609"/>
    <lineage>
        <taxon>Viruses</taxon>
        <taxon>Duplodnaviria</taxon>
        <taxon>Heunggongvirae</taxon>
        <taxon>Uroviricota</taxon>
        <taxon>Caudoviricetes</taxon>
    </lineage>
</organism>
<reference evidence="1" key="1">
    <citation type="journal article" date="2021" name="Proc. Natl. Acad. Sci. U.S.A.">
        <title>A Catalog of Tens of Thousands of Viruses from Human Metagenomes Reveals Hidden Associations with Chronic Diseases.</title>
        <authorList>
            <person name="Tisza M.J."/>
            <person name="Buck C.B."/>
        </authorList>
    </citation>
    <scope>NUCLEOTIDE SEQUENCE</scope>
    <source>
        <strain evidence="1">Ctv2R2</strain>
    </source>
</reference>